<dbReference type="FunFam" id="3.30.390.80:FF:000001">
    <property type="entry name" value="DNA repair protein RAD52 homolog"/>
    <property type="match status" value="1"/>
</dbReference>
<dbReference type="InterPro" id="IPR041247">
    <property type="entry name" value="Rad52_fam"/>
</dbReference>
<dbReference type="VEuPathDB" id="AmoebaDB:EDI_158650"/>
<feature type="region of interest" description="Disordered" evidence="5">
    <location>
        <begin position="198"/>
        <end position="223"/>
    </location>
</feature>
<keyword evidence="3" id="KW-0233">DNA recombination</keyword>
<dbReference type="InterPro" id="IPR042525">
    <property type="entry name" value="Rad52_Rad59_Rad22_sf"/>
</dbReference>
<dbReference type="OMA" id="THEDFGF"/>
<dbReference type="GO" id="GO:0006312">
    <property type="term" value="P:mitotic recombination"/>
    <property type="evidence" value="ECO:0007669"/>
    <property type="project" value="TreeGrafter"/>
</dbReference>
<feature type="compositionally biased region" description="Polar residues" evidence="5">
    <location>
        <begin position="203"/>
        <end position="223"/>
    </location>
</feature>
<evidence type="ECO:0000256" key="5">
    <source>
        <dbReference type="SAM" id="MobiDB-lite"/>
    </source>
</evidence>
<dbReference type="AlphaFoldDB" id="B0E9T0"/>
<protein>
    <submittedName>
        <fullName evidence="6">DNA repair and recombination protein Rad22, putative</fullName>
    </submittedName>
</protein>
<evidence type="ECO:0000256" key="4">
    <source>
        <dbReference type="ARBA" id="ARBA00023204"/>
    </source>
</evidence>
<evidence type="ECO:0000313" key="6">
    <source>
        <dbReference type="EMBL" id="EDR28727.1"/>
    </source>
</evidence>
<keyword evidence="4" id="KW-0234">DNA repair</keyword>
<keyword evidence="7" id="KW-1185">Reference proteome</keyword>
<sequence>MTETDTSNGFGNRTFEKPEQIQQMLEQKVPVDFVSVRPGPSNMKLTYLESWKAVELSNALFGFDGWSCCITNLNVDYVDVEKGKFKVGVTAVIRVTLKNGVYHEDVGVGMSEMPKKGMAIELAKKEAVSDGRKRALRLFGNYLGNSLYDTDYVRKLDTNHKTNDTNPLTFNSIRNINKEIFETQKSIVTNFSVASSSVSHSSNEQPISPVVQEQTQPLKSTSLADVSSHSLDMDIDDSIFNYI</sequence>
<dbReference type="GeneID" id="5880037"/>
<comment type="similarity">
    <text evidence="1">Belongs to the RAD52 family.</text>
</comment>
<dbReference type="EMBL" id="DS548377">
    <property type="protein sequence ID" value="EDR28727.1"/>
    <property type="molecule type" value="Genomic_DNA"/>
</dbReference>
<evidence type="ECO:0000256" key="1">
    <source>
        <dbReference type="ARBA" id="ARBA00006638"/>
    </source>
</evidence>
<name>B0E9T0_ENTDS</name>
<dbReference type="KEGG" id="edi:EDI_158650"/>
<keyword evidence="2" id="KW-0227">DNA damage</keyword>
<evidence type="ECO:0000256" key="3">
    <source>
        <dbReference type="ARBA" id="ARBA00023172"/>
    </source>
</evidence>
<evidence type="ECO:0000256" key="2">
    <source>
        <dbReference type="ARBA" id="ARBA00022763"/>
    </source>
</evidence>
<dbReference type="InterPro" id="IPR007232">
    <property type="entry name" value="Rad52_Rad59_Rad22"/>
</dbReference>
<organism evidence="7">
    <name type="scientific">Entamoeba dispar (strain ATCC PRA-260 / SAW760)</name>
    <dbReference type="NCBI Taxonomy" id="370354"/>
    <lineage>
        <taxon>Eukaryota</taxon>
        <taxon>Amoebozoa</taxon>
        <taxon>Evosea</taxon>
        <taxon>Archamoebae</taxon>
        <taxon>Mastigamoebida</taxon>
        <taxon>Entamoebidae</taxon>
        <taxon>Entamoeba</taxon>
    </lineage>
</organism>
<gene>
    <name evidence="6" type="ORF">EDI_158650</name>
</gene>
<proteinExistence type="inferred from homology"/>
<reference evidence="7" key="1">
    <citation type="submission" date="2007-12" db="EMBL/GenBank/DDBJ databases">
        <title>Annotation of Entamoeba dispar SAW760.</title>
        <authorList>
            <person name="Lorenzi H."/>
            <person name="Inman J."/>
            <person name="Schobel S."/>
            <person name="Amedeo P."/>
            <person name="Caler E."/>
        </authorList>
    </citation>
    <scope>NUCLEOTIDE SEQUENCE [LARGE SCALE GENOMIC DNA]</scope>
    <source>
        <strain evidence="7">ATCC PRA-260 / SAW760</strain>
    </source>
</reference>
<dbReference type="GO" id="GO:0000724">
    <property type="term" value="P:double-strand break repair via homologous recombination"/>
    <property type="evidence" value="ECO:0007669"/>
    <property type="project" value="TreeGrafter"/>
</dbReference>
<dbReference type="SUPFAM" id="SSF54768">
    <property type="entry name" value="dsRNA-binding domain-like"/>
    <property type="match status" value="1"/>
</dbReference>
<dbReference type="PANTHER" id="PTHR12132">
    <property type="entry name" value="DNA REPAIR AND RECOMBINATION PROTEIN RAD52, RAD59"/>
    <property type="match status" value="1"/>
</dbReference>
<accession>B0E9T0</accession>
<dbReference type="GO" id="GO:0045002">
    <property type="term" value="P:double-strand break repair via single-strand annealing"/>
    <property type="evidence" value="ECO:0007669"/>
    <property type="project" value="TreeGrafter"/>
</dbReference>
<dbReference type="eggNOG" id="KOG4141">
    <property type="taxonomic scope" value="Eukaryota"/>
</dbReference>
<dbReference type="OrthoDB" id="18467at2759"/>
<dbReference type="Gene3D" id="3.30.390.80">
    <property type="entry name" value="DNA repair protein Rad52/59/22"/>
    <property type="match status" value="1"/>
</dbReference>
<dbReference type="GO" id="GO:0005634">
    <property type="term" value="C:nucleus"/>
    <property type="evidence" value="ECO:0007669"/>
    <property type="project" value="TreeGrafter"/>
</dbReference>
<dbReference type="RefSeq" id="XP_001735103.1">
    <property type="nucleotide sequence ID" value="XM_001735051.1"/>
</dbReference>
<dbReference type="Proteomes" id="UP000008076">
    <property type="component" value="Unassembled WGS sequence"/>
</dbReference>
<evidence type="ECO:0000313" key="7">
    <source>
        <dbReference type="Proteomes" id="UP000008076"/>
    </source>
</evidence>
<dbReference type="Pfam" id="PF04098">
    <property type="entry name" value="Rad52_Rad22"/>
    <property type="match status" value="1"/>
</dbReference>
<dbReference type="PANTHER" id="PTHR12132:SF1">
    <property type="entry name" value="DNA REPAIR PROTEIN RAD52 HOMOLOG"/>
    <property type="match status" value="1"/>
</dbReference>